<name>A0A5C2SVQ0_9APHY</name>
<accession>A0A5C2SVQ0</accession>
<evidence type="ECO:0000256" key="5">
    <source>
        <dbReference type="SAM" id="MobiDB-lite"/>
    </source>
</evidence>
<sequence length="382" mass="43794">MASLIAQYLTPPMPQVTKEYDGLEFRWKFLTFRPAYFKNELYFLGAALLYFVFYFVGKKANKTKAYKWFEAHLPLYKAQFSRPANAEGLIQDGNSDFFSFSTGRRGLTSLHTTFTLRPRHDLFQLIYQFARGLIELDYKVFDSVELEFTFREPADKDTAVPGCVWAVVAKDEMKQLRADRWDMTFTKTTDNAALPQSLAVMSEFADITSALFKPYGAFSLPAILSQPDIQPYFRSLSLTDQPRVRPPSPLDPSERSKRLILSLRLPPSSSASVTLPLVTAAFQLVDIITGEGKLPGVRGGLHAQLRPETRIKLKKTREEVEKQMREEAVKEKREEEEDEKASARKKARDEKLSKLSAAEQQKALEREKKRQLRKSQGKLKMR</sequence>
<feature type="compositionally biased region" description="Basic and acidic residues" evidence="5">
    <location>
        <begin position="316"/>
        <end position="333"/>
    </location>
</feature>
<evidence type="ECO:0000313" key="8">
    <source>
        <dbReference type="Proteomes" id="UP000313359"/>
    </source>
</evidence>
<feature type="region of interest" description="Disordered" evidence="5">
    <location>
        <begin position="316"/>
        <end position="382"/>
    </location>
</feature>
<keyword evidence="8" id="KW-1185">Reference proteome</keyword>
<evidence type="ECO:0000256" key="6">
    <source>
        <dbReference type="SAM" id="Phobius"/>
    </source>
</evidence>
<keyword evidence="3 6" id="KW-1133">Transmembrane helix</keyword>
<gene>
    <name evidence="7" type="ORF">L227DRAFT_569333</name>
</gene>
<dbReference type="GO" id="GO:0016020">
    <property type="term" value="C:membrane"/>
    <property type="evidence" value="ECO:0007669"/>
    <property type="project" value="UniProtKB-SubCell"/>
</dbReference>
<proteinExistence type="predicted"/>
<protein>
    <submittedName>
        <fullName evidence="7">DUF1682-domain-containing protein</fullName>
    </submittedName>
</protein>
<dbReference type="STRING" id="1328759.A0A5C2SVQ0"/>
<dbReference type="AlphaFoldDB" id="A0A5C2SVQ0"/>
<dbReference type="InterPro" id="IPR012879">
    <property type="entry name" value="CCDC47"/>
</dbReference>
<evidence type="ECO:0000313" key="7">
    <source>
        <dbReference type="EMBL" id="RPD67147.1"/>
    </source>
</evidence>
<evidence type="ECO:0000256" key="4">
    <source>
        <dbReference type="ARBA" id="ARBA00023136"/>
    </source>
</evidence>
<dbReference type="EMBL" id="ML122250">
    <property type="protein sequence ID" value="RPD67147.1"/>
    <property type="molecule type" value="Genomic_DNA"/>
</dbReference>
<dbReference type="GO" id="GO:0005783">
    <property type="term" value="C:endoplasmic reticulum"/>
    <property type="evidence" value="ECO:0007669"/>
    <property type="project" value="InterPro"/>
</dbReference>
<dbReference type="PANTHER" id="PTHR12883:SF0">
    <property type="entry name" value="PAT COMPLEX SUBUNIT CCDC47"/>
    <property type="match status" value="1"/>
</dbReference>
<keyword evidence="4 6" id="KW-0472">Membrane</keyword>
<evidence type="ECO:0000256" key="1">
    <source>
        <dbReference type="ARBA" id="ARBA00004167"/>
    </source>
</evidence>
<evidence type="ECO:0000256" key="3">
    <source>
        <dbReference type="ARBA" id="ARBA00022989"/>
    </source>
</evidence>
<dbReference type="GO" id="GO:0032469">
    <property type="term" value="P:endoplasmic reticulum calcium ion homeostasis"/>
    <property type="evidence" value="ECO:0007669"/>
    <property type="project" value="InterPro"/>
</dbReference>
<comment type="subcellular location">
    <subcellularLocation>
        <location evidence="1">Membrane</location>
        <topology evidence="1">Single-pass membrane protein</topology>
    </subcellularLocation>
</comment>
<dbReference type="Proteomes" id="UP000313359">
    <property type="component" value="Unassembled WGS sequence"/>
</dbReference>
<evidence type="ECO:0000256" key="2">
    <source>
        <dbReference type="ARBA" id="ARBA00022692"/>
    </source>
</evidence>
<dbReference type="Pfam" id="PF07946">
    <property type="entry name" value="CCDC47"/>
    <property type="match status" value="1"/>
</dbReference>
<dbReference type="OrthoDB" id="10039147at2759"/>
<dbReference type="PANTHER" id="PTHR12883">
    <property type="entry name" value="ADIPOCYTE-SPECIFIC PROTEIN 4-RELATED"/>
    <property type="match status" value="1"/>
</dbReference>
<reference evidence="7" key="1">
    <citation type="journal article" date="2018" name="Genome Biol. Evol.">
        <title>Genomics and development of Lentinus tigrinus, a white-rot wood-decaying mushroom with dimorphic fruiting bodies.</title>
        <authorList>
            <person name="Wu B."/>
            <person name="Xu Z."/>
            <person name="Knudson A."/>
            <person name="Carlson A."/>
            <person name="Chen N."/>
            <person name="Kovaka S."/>
            <person name="LaButti K."/>
            <person name="Lipzen A."/>
            <person name="Pennachio C."/>
            <person name="Riley R."/>
            <person name="Schakwitz W."/>
            <person name="Umezawa K."/>
            <person name="Ohm R.A."/>
            <person name="Grigoriev I.V."/>
            <person name="Nagy L.G."/>
            <person name="Gibbons J."/>
            <person name="Hibbett D."/>
        </authorList>
    </citation>
    <scope>NUCLEOTIDE SEQUENCE [LARGE SCALE GENOMIC DNA]</scope>
    <source>
        <strain evidence="7">ALCF2SS1-6</strain>
    </source>
</reference>
<keyword evidence="2 6" id="KW-0812">Transmembrane</keyword>
<organism evidence="7 8">
    <name type="scientific">Lentinus tigrinus ALCF2SS1-6</name>
    <dbReference type="NCBI Taxonomy" id="1328759"/>
    <lineage>
        <taxon>Eukaryota</taxon>
        <taxon>Fungi</taxon>
        <taxon>Dikarya</taxon>
        <taxon>Basidiomycota</taxon>
        <taxon>Agaricomycotina</taxon>
        <taxon>Agaricomycetes</taxon>
        <taxon>Polyporales</taxon>
        <taxon>Polyporaceae</taxon>
        <taxon>Lentinus</taxon>
    </lineage>
</organism>
<feature type="compositionally biased region" description="Basic residues" evidence="5">
    <location>
        <begin position="369"/>
        <end position="382"/>
    </location>
</feature>
<dbReference type="GO" id="GO:0005509">
    <property type="term" value="F:calcium ion binding"/>
    <property type="evidence" value="ECO:0007669"/>
    <property type="project" value="InterPro"/>
</dbReference>
<feature type="transmembrane region" description="Helical" evidence="6">
    <location>
        <begin position="41"/>
        <end position="57"/>
    </location>
</feature>